<keyword evidence="8" id="KW-1185">Reference proteome</keyword>
<feature type="transmembrane region" description="Helical" evidence="6">
    <location>
        <begin position="483"/>
        <end position="504"/>
    </location>
</feature>
<accession>A0A1U7PXS1</accession>
<dbReference type="PANTHER" id="PTHR42826">
    <property type="entry name" value="DICARBOXYLATE TRANSPORTER 2.1, CHLOROPLASTIC"/>
    <property type="match status" value="1"/>
</dbReference>
<keyword evidence="4 6" id="KW-1133">Transmembrane helix</keyword>
<evidence type="ECO:0000256" key="3">
    <source>
        <dbReference type="ARBA" id="ARBA00022692"/>
    </source>
</evidence>
<dbReference type="GO" id="GO:0022857">
    <property type="term" value="F:transmembrane transporter activity"/>
    <property type="evidence" value="ECO:0007669"/>
    <property type="project" value="InterPro"/>
</dbReference>
<dbReference type="Pfam" id="PF00939">
    <property type="entry name" value="Na_sulph_symp"/>
    <property type="match status" value="1"/>
</dbReference>
<feature type="transmembrane region" description="Helical" evidence="6">
    <location>
        <begin position="416"/>
        <end position="433"/>
    </location>
</feature>
<feature type="transmembrane region" description="Helical" evidence="6">
    <location>
        <begin position="12"/>
        <end position="34"/>
    </location>
</feature>
<dbReference type="NCBIfam" id="TIGR00785">
    <property type="entry name" value="dass"/>
    <property type="match status" value="1"/>
</dbReference>
<organism evidence="7 8">
    <name type="scientific">Epilithonimonas bovis DSM 19482</name>
    <dbReference type="NCBI Taxonomy" id="1121284"/>
    <lineage>
        <taxon>Bacteria</taxon>
        <taxon>Pseudomonadati</taxon>
        <taxon>Bacteroidota</taxon>
        <taxon>Flavobacteriia</taxon>
        <taxon>Flavobacteriales</taxon>
        <taxon>Weeksellaceae</taxon>
        <taxon>Chryseobacterium group</taxon>
        <taxon>Epilithonimonas</taxon>
    </lineage>
</organism>
<feature type="transmembrane region" description="Helical" evidence="6">
    <location>
        <begin position="40"/>
        <end position="60"/>
    </location>
</feature>
<feature type="transmembrane region" description="Helical" evidence="6">
    <location>
        <begin position="247"/>
        <end position="270"/>
    </location>
</feature>
<feature type="transmembrane region" description="Helical" evidence="6">
    <location>
        <begin position="67"/>
        <end position="86"/>
    </location>
</feature>
<evidence type="ECO:0000313" key="8">
    <source>
        <dbReference type="Proteomes" id="UP000187261"/>
    </source>
</evidence>
<sequence length="510" mass="55826">MKDFQQEVKEKFYLHFNLVPAILSLVSFVLVLLIPKPDALSQSAWTMLAIFVASIVAIIGKASSVGVVSLFGIALVAIFKATAPHLDANGAALPVTSKMAIQDALASYSNELIWLIVIAIMISRGIIKTRLGERLGYYFISVFGKKTLGIGYALALCETLLAPLTPSNTARGGAIIHPIMRSIALAFNSKPEDGTQNRIGRYLALVNYHANPISSAMFLTATAPNPLVMEYVNKVAGTSLHITWSTWALTMLVPGLVAMFLMPLVIFFLAKPEVTETPNATSFAKDKIKELGPLSLNEKLMLGIFALLLILWADVPAMLFGDMFIVNPTTTAIIGLFLLIITGILDWDEILGQKSAWDTLFWFGALVMMADQLNKHGIISWFSDNFQVWLLSMHLGSLLVFAILVCVFFYSHYFFASTTAHISAMMLAFLIVGSQTIEPGLRVPFYLMMMAAGSLMMCLTHYATGTSPIIFGSGYVTMGSWWGIGFVMSIVNLIVFAVVGAVWWKILGLY</sequence>
<dbReference type="InterPro" id="IPR030676">
    <property type="entry name" value="CitT-rel"/>
</dbReference>
<feature type="transmembrane region" description="Helical" evidence="6">
    <location>
        <begin position="445"/>
        <end position="463"/>
    </location>
</feature>
<dbReference type="InterPro" id="IPR001898">
    <property type="entry name" value="SLC13A/DASS"/>
</dbReference>
<evidence type="ECO:0000256" key="4">
    <source>
        <dbReference type="ARBA" id="ARBA00022989"/>
    </source>
</evidence>
<evidence type="ECO:0000256" key="6">
    <source>
        <dbReference type="SAM" id="Phobius"/>
    </source>
</evidence>
<evidence type="ECO:0000313" key="7">
    <source>
        <dbReference type="EMBL" id="SIT97304.1"/>
    </source>
</evidence>
<protein>
    <submittedName>
        <fullName evidence="7">Divalent anion:Na+ symporter, DASS family</fullName>
    </submittedName>
</protein>
<feature type="transmembrane region" description="Helical" evidence="6">
    <location>
        <begin position="324"/>
        <end position="344"/>
    </location>
</feature>
<comment type="similarity">
    <text evidence="2">Belongs to the SLC13A/DASS transporter (TC 2.A.47) family. DIT1 subfamily.</text>
</comment>
<dbReference type="PIRSF" id="PIRSF002457">
    <property type="entry name" value="DASS"/>
    <property type="match status" value="1"/>
</dbReference>
<dbReference type="STRING" id="1121284.SAMN05660493_02020"/>
<evidence type="ECO:0000256" key="1">
    <source>
        <dbReference type="ARBA" id="ARBA00004141"/>
    </source>
</evidence>
<feature type="transmembrane region" description="Helical" evidence="6">
    <location>
        <begin position="300"/>
        <end position="317"/>
    </location>
</feature>
<feature type="transmembrane region" description="Helical" evidence="6">
    <location>
        <begin position="106"/>
        <end position="127"/>
    </location>
</feature>
<proteinExistence type="inferred from homology"/>
<dbReference type="OrthoDB" id="1401038at2"/>
<dbReference type="AlphaFoldDB" id="A0A1U7PXS1"/>
<dbReference type="Proteomes" id="UP000187261">
    <property type="component" value="Unassembled WGS sequence"/>
</dbReference>
<keyword evidence="5 6" id="KW-0472">Membrane</keyword>
<name>A0A1U7PXS1_9FLAO</name>
<dbReference type="GO" id="GO:0016020">
    <property type="term" value="C:membrane"/>
    <property type="evidence" value="ECO:0007669"/>
    <property type="project" value="UniProtKB-SubCell"/>
</dbReference>
<reference evidence="8" key="1">
    <citation type="submission" date="2016-10" db="EMBL/GenBank/DDBJ databases">
        <authorList>
            <person name="Varghese N."/>
            <person name="Submissions S."/>
        </authorList>
    </citation>
    <scope>NUCLEOTIDE SEQUENCE [LARGE SCALE GENOMIC DNA]</scope>
    <source>
        <strain evidence="8">DSM 19482</strain>
    </source>
</reference>
<dbReference type="RefSeq" id="WP_076783476.1">
    <property type="nucleotide sequence ID" value="NZ_FTPU01000020.1"/>
</dbReference>
<feature type="transmembrane region" description="Helical" evidence="6">
    <location>
        <begin position="386"/>
        <end position="410"/>
    </location>
</feature>
<evidence type="ECO:0000256" key="5">
    <source>
        <dbReference type="ARBA" id="ARBA00023136"/>
    </source>
</evidence>
<gene>
    <name evidence="7" type="ORF">SAMN05660493_02020</name>
</gene>
<evidence type="ECO:0000256" key="2">
    <source>
        <dbReference type="ARBA" id="ARBA00007349"/>
    </source>
</evidence>
<comment type="subcellular location">
    <subcellularLocation>
        <location evidence="1">Membrane</location>
        <topology evidence="1">Multi-pass membrane protein</topology>
    </subcellularLocation>
</comment>
<dbReference type="EMBL" id="FTPU01000020">
    <property type="protein sequence ID" value="SIT97304.1"/>
    <property type="molecule type" value="Genomic_DNA"/>
</dbReference>
<keyword evidence="3 6" id="KW-0812">Transmembrane</keyword>